<keyword evidence="2" id="KW-1185">Reference proteome</keyword>
<comment type="caution">
    <text evidence="1">The sequence shown here is derived from an EMBL/GenBank/DDBJ whole genome shotgun (WGS) entry which is preliminary data.</text>
</comment>
<dbReference type="Proteomes" id="UP000019487">
    <property type="component" value="Unassembled WGS sequence"/>
</dbReference>
<protein>
    <submittedName>
        <fullName evidence="1">Uncharacterized protein</fullName>
    </submittedName>
</protein>
<evidence type="ECO:0000313" key="2">
    <source>
        <dbReference type="Proteomes" id="UP000019487"/>
    </source>
</evidence>
<organism evidence="1 2">
    <name type="scientific">Sclerotinia borealis (strain F-4128)</name>
    <dbReference type="NCBI Taxonomy" id="1432307"/>
    <lineage>
        <taxon>Eukaryota</taxon>
        <taxon>Fungi</taxon>
        <taxon>Dikarya</taxon>
        <taxon>Ascomycota</taxon>
        <taxon>Pezizomycotina</taxon>
        <taxon>Leotiomycetes</taxon>
        <taxon>Helotiales</taxon>
        <taxon>Sclerotiniaceae</taxon>
        <taxon>Sclerotinia</taxon>
    </lineage>
</organism>
<dbReference type="AlphaFoldDB" id="W9C789"/>
<sequence>MCSTFRLEASSQMILVQTKSTGFSKLRRWLQNRPLAGDSLIASYHNSVGTSKLKNDPMWSHVSIRIPEEYDLHESIHRENFLCHAVICEILEIKSDQEYPGTSQRALHITFALQSLAKMEQETKDGLPSPLHTTLFTTSPSSTNVQAIWPLVRKAMIQRVIDNSGGPGLGRKKGREYTSSDAADPLTEWLHNRFLAGFNDEDIEPVESKPDSHLASGVPTPVNREQIPIQYTSPCGSAAAADILHRAQLGCE</sequence>
<reference evidence="1 2" key="1">
    <citation type="journal article" date="2014" name="Genome Announc.">
        <title>Draft genome sequence of Sclerotinia borealis, a psychrophilic plant pathogenic fungus.</title>
        <authorList>
            <person name="Mardanov A.V."/>
            <person name="Beletsky A.V."/>
            <person name="Kadnikov V.V."/>
            <person name="Ignatov A.N."/>
            <person name="Ravin N.V."/>
        </authorList>
    </citation>
    <scope>NUCLEOTIDE SEQUENCE [LARGE SCALE GENOMIC DNA]</scope>
    <source>
        <strain evidence="2">F-4157</strain>
    </source>
</reference>
<gene>
    <name evidence="1" type="ORF">SBOR_9185</name>
</gene>
<proteinExistence type="predicted"/>
<accession>W9C789</accession>
<dbReference type="EMBL" id="AYSA01000630">
    <property type="protein sequence ID" value="ESZ90420.1"/>
    <property type="molecule type" value="Genomic_DNA"/>
</dbReference>
<evidence type="ECO:0000313" key="1">
    <source>
        <dbReference type="EMBL" id="ESZ90420.1"/>
    </source>
</evidence>
<dbReference type="HOGENOM" id="CLU_1103330_0_0_1"/>
<name>W9C789_SCLBF</name>